<sequence>MVWEKWAMRGVCGVLAAAGFVCAAPQTGNAEPSIPPAVRDLQRVITPDLPATYGADTAVVILGYGLTPEGTLRTELVRRLRAGLVQAMFAPWSPVIVTGGNPRAGLSEADAMADWLVSAGLDPARILREPHAESTVANARNTAVLMAEHELADAVLVTSSDHIDRARAAFLDAGVTIAGELTPDRTPWPALPLRIDQFGPGLPPA</sequence>
<feature type="chain" id="PRO_5046163208" evidence="1">
    <location>
        <begin position="24"/>
        <end position="205"/>
    </location>
</feature>
<dbReference type="RefSeq" id="WP_378548965.1">
    <property type="nucleotide sequence ID" value="NZ_JBHSBA010000005.1"/>
</dbReference>
<dbReference type="Pfam" id="PF02698">
    <property type="entry name" value="DUF218"/>
    <property type="match status" value="1"/>
</dbReference>
<dbReference type="InterPro" id="IPR051599">
    <property type="entry name" value="Cell_Envelope_Assoc"/>
</dbReference>
<evidence type="ECO:0000259" key="2">
    <source>
        <dbReference type="Pfam" id="PF02698"/>
    </source>
</evidence>
<feature type="domain" description="DUF218" evidence="2">
    <location>
        <begin position="58"/>
        <end position="177"/>
    </location>
</feature>
<keyword evidence="1" id="KW-0732">Signal</keyword>
<dbReference type="PANTHER" id="PTHR30336">
    <property type="entry name" value="INNER MEMBRANE PROTEIN, PROBABLE PERMEASE"/>
    <property type="match status" value="1"/>
</dbReference>
<feature type="signal peptide" evidence="1">
    <location>
        <begin position="1"/>
        <end position="23"/>
    </location>
</feature>
<comment type="caution">
    <text evidence="3">The sequence shown here is derived from an EMBL/GenBank/DDBJ whole genome shotgun (WGS) entry which is preliminary data.</text>
</comment>
<accession>A0ABV8L316</accession>
<protein>
    <submittedName>
        <fullName evidence="3">YdcF family protein</fullName>
    </submittedName>
</protein>
<organism evidence="3 4">
    <name type="scientific">Nocardia rhizosphaerae</name>
    <dbReference type="NCBI Taxonomy" id="1691571"/>
    <lineage>
        <taxon>Bacteria</taxon>
        <taxon>Bacillati</taxon>
        <taxon>Actinomycetota</taxon>
        <taxon>Actinomycetes</taxon>
        <taxon>Mycobacteriales</taxon>
        <taxon>Nocardiaceae</taxon>
        <taxon>Nocardia</taxon>
    </lineage>
</organism>
<reference evidence="4" key="1">
    <citation type="journal article" date="2019" name="Int. J. Syst. Evol. Microbiol.">
        <title>The Global Catalogue of Microorganisms (GCM) 10K type strain sequencing project: providing services to taxonomists for standard genome sequencing and annotation.</title>
        <authorList>
            <consortium name="The Broad Institute Genomics Platform"/>
            <consortium name="The Broad Institute Genome Sequencing Center for Infectious Disease"/>
            <person name="Wu L."/>
            <person name="Ma J."/>
        </authorList>
    </citation>
    <scope>NUCLEOTIDE SEQUENCE [LARGE SCALE GENOMIC DNA]</scope>
    <source>
        <strain evidence="4">CGMCC 4.7204</strain>
    </source>
</reference>
<evidence type="ECO:0000313" key="3">
    <source>
        <dbReference type="EMBL" id="MFC4125239.1"/>
    </source>
</evidence>
<evidence type="ECO:0000313" key="4">
    <source>
        <dbReference type="Proteomes" id="UP001595767"/>
    </source>
</evidence>
<dbReference type="Gene3D" id="3.40.50.620">
    <property type="entry name" value="HUPs"/>
    <property type="match status" value="1"/>
</dbReference>
<name>A0ABV8L316_9NOCA</name>
<keyword evidence="4" id="KW-1185">Reference proteome</keyword>
<evidence type="ECO:0000256" key="1">
    <source>
        <dbReference type="SAM" id="SignalP"/>
    </source>
</evidence>
<dbReference type="Proteomes" id="UP001595767">
    <property type="component" value="Unassembled WGS sequence"/>
</dbReference>
<dbReference type="InterPro" id="IPR014729">
    <property type="entry name" value="Rossmann-like_a/b/a_fold"/>
</dbReference>
<proteinExistence type="predicted"/>
<dbReference type="PANTHER" id="PTHR30336:SF4">
    <property type="entry name" value="ENVELOPE BIOGENESIS FACTOR ELYC"/>
    <property type="match status" value="1"/>
</dbReference>
<dbReference type="EMBL" id="JBHSBA010000005">
    <property type="protein sequence ID" value="MFC4125239.1"/>
    <property type="molecule type" value="Genomic_DNA"/>
</dbReference>
<dbReference type="CDD" id="cd06259">
    <property type="entry name" value="YdcF-like"/>
    <property type="match status" value="1"/>
</dbReference>
<dbReference type="InterPro" id="IPR003848">
    <property type="entry name" value="DUF218"/>
</dbReference>
<gene>
    <name evidence="3" type="ORF">ACFOW8_09910</name>
</gene>